<gene>
    <name evidence="1" type="ORF">S12H4_26983</name>
</gene>
<proteinExistence type="predicted"/>
<feature type="non-terminal residue" evidence="1">
    <location>
        <position position="1"/>
    </location>
</feature>
<reference evidence="1" key="1">
    <citation type="journal article" date="2014" name="Front. Microbiol.">
        <title>High frequency of phylogenetically diverse reductive dehalogenase-homologous genes in deep subseafloor sedimentary metagenomes.</title>
        <authorList>
            <person name="Kawai M."/>
            <person name="Futagami T."/>
            <person name="Toyoda A."/>
            <person name="Takaki Y."/>
            <person name="Nishi S."/>
            <person name="Hori S."/>
            <person name="Arai W."/>
            <person name="Tsubouchi T."/>
            <person name="Morono Y."/>
            <person name="Uchiyama I."/>
            <person name="Ito T."/>
            <person name="Fujiyama A."/>
            <person name="Inagaki F."/>
            <person name="Takami H."/>
        </authorList>
    </citation>
    <scope>NUCLEOTIDE SEQUENCE</scope>
    <source>
        <strain evidence="1">Expedition CK06-06</strain>
    </source>
</reference>
<dbReference type="EMBL" id="BARW01015360">
    <property type="protein sequence ID" value="GAI93858.1"/>
    <property type="molecule type" value="Genomic_DNA"/>
</dbReference>
<protein>
    <submittedName>
        <fullName evidence="1">Uncharacterized protein</fullName>
    </submittedName>
</protein>
<dbReference type="AlphaFoldDB" id="X1SLM2"/>
<evidence type="ECO:0000313" key="1">
    <source>
        <dbReference type="EMBL" id="GAI93858.1"/>
    </source>
</evidence>
<name>X1SLM2_9ZZZZ</name>
<comment type="caution">
    <text evidence="1">The sequence shown here is derived from an EMBL/GenBank/DDBJ whole genome shotgun (WGS) entry which is preliminary data.</text>
</comment>
<organism evidence="1">
    <name type="scientific">marine sediment metagenome</name>
    <dbReference type="NCBI Taxonomy" id="412755"/>
    <lineage>
        <taxon>unclassified sequences</taxon>
        <taxon>metagenomes</taxon>
        <taxon>ecological metagenomes</taxon>
    </lineage>
</organism>
<accession>X1SLM2</accession>
<sequence length="238" mass="27394">EIWVVAPGHSLDKYPEDFFCDKIAITVQAAVRVFPCLRDSKKAYFLGMDIDVFRFIQKNFPYGINRFIAPFAPEVEVPDKIKEHFIGLGDCGEEVIYLLRHRPLVRKKDEFVKIAKCFMNWRPGDELCFSQNRSATAHSAITAAVVMGANRITLCGCDECTSKYRRDTVRGGLDVLQSSYLEGSTPTEFKEFPKEYQTGEQTTFQEMRSGTIWLARAFQPYGIRIRKYFYDSGYQELV</sequence>